<feature type="region of interest" description="Disordered" evidence="5">
    <location>
        <begin position="4109"/>
        <end position="4135"/>
    </location>
</feature>
<feature type="compositionally biased region" description="Basic and acidic residues" evidence="5">
    <location>
        <begin position="2418"/>
        <end position="2429"/>
    </location>
</feature>
<feature type="region of interest" description="Disordered" evidence="5">
    <location>
        <begin position="979"/>
        <end position="1005"/>
    </location>
</feature>
<feature type="region of interest" description="Disordered" evidence="5">
    <location>
        <begin position="3496"/>
        <end position="3518"/>
    </location>
</feature>
<evidence type="ECO:0000256" key="1">
    <source>
        <dbReference type="ARBA" id="ARBA00022723"/>
    </source>
</evidence>
<feature type="compositionally biased region" description="Basic and acidic residues" evidence="5">
    <location>
        <begin position="1202"/>
        <end position="1213"/>
    </location>
</feature>
<dbReference type="PANTHER" id="PTHR24379">
    <property type="entry name" value="KRAB AND ZINC FINGER DOMAIN-CONTAINING"/>
    <property type="match status" value="1"/>
</dbReference>
<dbReference type="PROSITE" id="PS00028">
    <property type="entry name" value="ZINC_FINGER_C2H2_1"/>
    <property type="match status" value="3"/>
</dbReference>
<keyword evidence="4" id="KW-0862">Zinc</keyword>
<feature type="compositionally biased region" description="Polar residues" evidence="5">
    <location>
        <begin position="3148"/>
        <end position="3163"/>
    </location>
</feature>
<feature type="compositionally biased region" description="Basic and acidic residues" evidence="5">
    <location>
        <begin position="467"/>
        <end position="492"/>
    </location>
</feature>
<feature type="compositionally biased region" description="Polar residues" evidence="5">
    <location>
        <begin position="418"/>
        <end position="443"/>
    </location>
</feature>
<feature type="compositionally biased region" description="Basic and acidic residues" evidence="5">
    <location>
        <begin position="1020"/>
        <end position="1043"/>
    </location>
</feature>
<feature type="compositionally biased region" description="Basic and acidic residues" evidence="5">
    <location>
        <begin position="1125"/>
        <end position="1155"/>
    </location>
</feature>
<organism evidence="6 7">
    <name type="scientific">Danaus plexippus plexippus</name>
    <dbReference type="NCBI Taxonomy" id="278856"/>
    <lineage>
        <taxon>Eukaryota</taxon>
        <taxon>Metazoa</taxon>
        <taxon>Ecdysozoa</taxon>
        <taxon>Arthropoda</taxon>
        <taxon>Hexapoda</taxon>
        <taxon>Insecta</taxon>
        <taxon>Pterygota</taxon>
        <taxon>Neoptera</taxon>
        <taxon>Endopterygota</taxon>
        <taxon>Lepidoptera</taxon>
        <taxon>Glossata</taxon>
        <taxon>Ditrysia</taxon>
        <taxon>Papilionoidea</taxon>
        <taxon>Nymphalidae</taxon>
        <taxon>Danainae</taxon>
        <taxon>Danaini</taxon>
        <taxon>Danaina</taxon>
        <taxon>Danaus</taxon>
        <taxon>Danaus</taxon>
    </lineage>
</organism>
<dbReference type="GO" id="GO:0008270">
    <property type="term" value="F:zinc ion binding"/>
    <property type="evidence" value="ECO:0007669"/>
    <property type="project" value="UniProtKB-KW"/>
</dbReference>
<feature type="region of interest" description="Disordered" evidence="5">
    <location>
        <begin position="2316"/>
        <end position="2374"/>
    </location>
</feature>
<accession>A0A212FMR9</accession>
<feature type="compositionally biased region" description="Polar residues" evidence="5">
    <location>
        <begin position="3500"/>
        <end position="3512"/>
    </location>
</feature>
<feature type="compositionally biased region" description="Basic and acidic residues" evidence="5">
    <location>
        <begin position="1900"/>
        <end position="1909"/>
    </location>
</feature>
<feature type="region of interest" description="Disordered" evidence="5">
    <location>
        <begin position="2410"/>
        <end position="2429"/>
    </location>
</feature>
<feature type="compositionally biased region" description="Polar residues" evidence="5">
    <location>
        <begin position="595"/>
        <end position="606"/>
    </location>
</feature>
<dbReference type="PROSITE" id="PS50157">
    <property type="entry name" value="ZINC_FINGER_C2H2_2"/>
    <property type="match status" value="2"/>
</dbReference>
<dbReference type="Pfam" id="PF21538">
    <property type="entry name" value="Med15_M"/>
    <property type="match status" value="1"/>
</dbReference>
<sequence>MEFNYDRKFQEMKKYIPFLESMIKRLEKTHSPTNPRQAQLDKIRSLRDLLMDKRKRMKMDNLLKCEQVLVNLYAKVEQGKSPGQDKSTTSESRNANFNVVRNKLKTVASKFHTNGNDTLPEIARANDVEESCVPGSKEPALFQRRPNISSSIRSISPGCKKDFSPKNTTKDYSHPLLSPDRNPKSYTRDYSEEQSLFVRRSPKNSPRVVSPSYNKKERKKSLEEDVNVKKLKDLNITLQVPEDSLHSLNTKDIVARIINCNDNDVDIETLRGLRTQILGELKETGSKDDISDIILKSYKNKDGKNKKSEEVEEGELSDSESETIESIYGSLVVMNKDKSNKFVKSEKLDMTKPCKIQICLVINPEKQKESLPIEDNKINSNLDISDFELFENVDKQNKTLESEKACNTNDQHDVIKTNVLQKPTSEVTTSETQGIRNDTSQTEINDKSKQDASHNSQGIHPISNDSTRIDSNKPSSEDVQGKGVEEKDHTSSEENQTSSEITHDDPNSFKALSSKQDVEIPLLNSQKSQSNSDKIEVSEIDILQALKNEILSETSNVLSSDVEAPLFQPKVTKVANAEEIGYKKRISIEKYKSKATNKSVPNCDSENGSKEESLRKQSLKLTEKECERFFLSNVPFESFSDTEDKSNLSVDDVYGNLAPKSPDHEDFADTGLKPPIIIPIDPVEMPVVTSEKDIDMRKILPQDVGNIITPTPILPENTNVFTKEGMSFNNELQISNLTDPRMNRDVTIMNHQVKGVSVLSSNHPLNPINSINENFTPNFNQIMPINMPGSTPNIIGNLPPNRTAVTLSPSLAPNLTPSRIQNIGGSMPPNNLNNSMPYDTPSRKTLDNDDILNHKQVYTTIYQSFESQVYNEKSRKSRWSNDNNVPFWKDIDIPRNTSNKLPAWDNQHNSINNSNTMQNWEEVGNLRKPSNARDNEYMATYDSYNVDSRDPYIRDDSQVPARHSFRRIDCPSATITSFSSYDCPPTPTHPFGRPEPSMTSSHNFGGSEYTQVAFAQKFNKSQDRRQNRNSDYDNYHARDQGRERYNNYDSKFISISHELDQCNRFNRLDLYRQNAGRHDRNKFYEQNESNFREPLSRREIECWQYNRELEGERFFTRHRGGSANYDHRHQNESNSYDKRNRRGHYVERSNSKNTRDLSPSLSQLPQTVGAVPSKDKKVGVHYYSGNSLSIDKNSKNSSFETKTGDKPKFDARRQRASSVGRSISSYPNESRGFNVSKQSLSITKSEAMRKSFQRSSSVGREIKGGASDFKDIKESLKSFKLKSDSKASSYFKKSEEPGRATSFLPSYKSANKREILESGKKSLNACVKYSPRKNNRDPRMCRESNEIKNKFKDKKNDSRDSKNCGIVYTNDNITKGTILGSGYGVKNYKIPKIKRNNEMTETVTSDSSQGNEIQDNADSDCQKAAKGGEMKNKSLIDLSSQTLAKDIKLLSGEQERVEGDYEIPAVIKQTDIESDSEKQLNNRQHLKEDKNVIVPETSFAHERRVTRSATKNVSAEKTFTEISPIQKTRRQKKSFVIESDSDDNDAIKSIKKNNSTENNKLNAAITEKPNVDSTKSQLGAANHCEKTKNEFTNSSLGVDDIDIFSDNVISDPVIDNINDLIADLDDDLESHKTLEFNNTDFSKDVSFENMLDNVSKPCYNKNKLNILKNVQISDEMVTTRDAVAHNANMVDTSLVIINDEKGISYNQEDQQESNLDVGNTNEECNSHHILSKERDENINPPTEIIKNVELNNEAIGSTTYNRPEKSPANNIEVRKKLTGHGYMTTPDSTIENSDIKETKSDGNCLEMTNKPTIEMMDSDISSTDHNLRTKANMTEFSLSSTNKTQIESIGKLLSILQDKSKIRELLGLLGDQSSECEKIKKKLEKLSELVSDDEEIINDSETKNKDESQNKGTDPESQSKTLQNTNIVNSKDKTSSNDNVGEAVSESNNLNLQKEILSPLEINMEDCERVSKIESASKENEGPDTVANNVKTVIKKVSVPKKRKKKTFIKKRCKKNSRLARSDAAELKDGNPPVKKPCRELKKLQEDIREMFIRDDVLNSTGIRMCRIAKLVDEKRNKNQESIAHVEPEPIVVLKKFKDIMACGEDASSIEKGKKAKGKKNLENEIKSKSVQTSKVKTTENNSDPYDFETDSIKGTSNRSDKNDSSGSDFESLGSSKTFGSNELLTEIKKTKRRRRKGWKSGIIKSKCRKRVINQKQNENIAEKESVVPKVDVTIPDLNCYIDKMYCFRKKDTTYDCRLCVYSGEEIVNHYKKHHPRSEIPCSRMSPAVAKSAITEAEEVNIQAISKITPKKVLGKENENIQKDKESSRVLRSSRSNNSFSETAEHENNSFTESSENLNESLLTTNGDDSIENTVTRENIKSKITFENNIMDDICNDKDSDDKDLPVLKIDAGTNDTSRSEPEKDGSHVIEPELKNAIDTNTETQLNKGLKDSSDFPLDLFDCPHFKIKYNNTGSKEYICCINGNLHYRTTLLISFKKHVEMKHSENWDGYCYVCKVIVTPQGTHFFKDCLCHFLDKHVDDFPILEETPEKPSSIAPAVVTENEPLVVDQEPKTYINVRPISELILDSNKDNSALSEVKNAPVLPIIENVISMGSPVGSPRRSPSYHTTSNNSVPFEKLYKYEEVQAEMMSKKHRVVLDVMMSENKLGHVFKCSGRFCSFTSDSAEDALLHASTHVRLGGEEALNCVYCDFDCHQNAIDLITHVFKSHGFCQYICGKCFYRAAASQLVEAHLKRVHDAPTSVTILHTAFKTGCEEDFVLSRDVAVPHYICNGQSDSEGQCMFQTYTPGKFCEHLQIRHASAADFKCFMCSAKATAPADLVRHLKIHGLKLYQCCWCIHGADNESELLAHASAYHPTKLPKAYLRIITNKDGLSDLRVLPLAHLTKANVTAKEIIMSKVQDNPVKEAERSIELEKLLGQTCLKVETNASSEETNTQYKDCELSFDNDSEIKPVESNDEATPTKAQPEFVPTRVSTPISAVKEALSKNEQETSMKPELLDVEKTVEIQPVVYCLDSDEDNSVQSPLESNNTAIREEIKVPLKDLFMCAKCKMVLNTGIGLKRHMMWCYAGVTDPISCAHCSMKLNKSDILNHYYEVHSLEGKPRKLVCTKCHREFKSASLLKEHRKLEHSNTANKNSEGTLSTGVKQVDAPKKRKRSVGSKEKTVVPEKTRRYGPQDVDLLPINPILDDLVFCSLCEFNTKVKLNMVRHLQLHAQQQPVPQTAPVNPVPHLETNEKHFDKMVNLASSSIVTRTPDKNKNENAIILLPPEAASRFPKYVTEKQRLTCGAKGCTYISVDESMLKCHWETLHADCSEFHCVHCPPHQFFDTSQPLTSSRIIAHLKMHDSQLYACSLCTYYHHKREIVQKHLVDTHKSGQVMVVREGATTTSITNPIQNAAPTMDLKPWQCGLCCFKSLLQPEVVDHCAKEHNSKMQYKCAFCTFRTSNAENISKHQAKSHPEKPEEIFYYYYREGSIPDEPDGTQKWQRQRQNNEISEPQLKCEPPNIDIPPLEPLSKPVVSQVDLNLVKKEFIEPIEEKLEDICLELGEFCDPNGLKYKCPFCENIMEDDIEIIQSHLYEELKYRKWGCSICSYKAFHKAGLSEHMQVEHCQNREPIALEIDHRVETWVNMLLAHQTSLIDKYKENLLIQKAEIFRNAPEVNKIQSNQKELSQNTTKSNNSDISIEELNKIFGAFGAPVNRSYCCPKCEATFKEEDLMQNHLESELNKIRWFCSACYLTFQTFHEAQFHCRSAHLSLRPAARPSEAPRDPSARDAWVSTVLTVQRLSMAEEPQVQTGSKKDSRLDESLLVVRYEEDIPTPDFHQPQVPIPTDSDEEKLVIDEPVEKDAVASSSRNCTICGQVIPQRQQMRNHMLKHYNLKSYDCGYCSFNGTRLSIINHQKINHAPKPLLLMSASIPNVPPLEYARKLSANDSIICLVCRNSIIESEVKDHVHPNEIVSFAKKGDVVLKCIYCSALSKDLHTHSMHHQKLHQKMESSYTTMTFSPAEDKEKPYYCKKCEKTFSLLKQLKAHSRTNCSGTSRMPIVSINKMKLDDVGKSDKVGKKRKNDDNSNITIKKLVKKSTTKSQIKVFARKSTSLPGGGQRKGESSPSKRNKPNEELNCIKKMPLCKKRVPVKVNKLNEIINKSPIVVVERMKMDAKK</sequence>
<dbReference type="FunFam" id="3.30.160.60:FF:000446">
    <property type="entry name" value="Zinc finger protein"/>
    <property type="match status" value="1"/>
</dbReference>
<feature type="region of interest" description="Disordered" evidence="5">
    <location>
        <begin position="414"/>
        <end position="509"/>
    </location>
</feature>
<dbReference type="SMART" id="SM00355">
    <property type="entry name" value="ZnF_C2H2"/>
    <property type="match status" value="22"/>
</dbReference>
<gene>
    <name evidence="6" type="ORF">KGM_207081</name>
</gene>
<feature type="region of interest" description="Disordered" evidence="5">
    <location>
        <begin position="1185"/>
        <end position="1225"/>
    </location>
</feature>
<evidence type="ECO:0000313" key="6">
    <source>
        <dbReference type="EMBL" id="OWR55046.1"/>
    </source>
</evidence>
<feature type="region of interest" description="Disordered" evidence="5">
    <location>
        <begin position="595"/>
        <end position="616"/>
    </location>
</feature>
<feature type="region of interest" description="Disordered" evidence="5">
    <location>
        <begin position="133"/>
        <end position="222"/>
    </location>
</feature>
<comment type="caution">
    <text evidence="6">The sequence shown here is derived from an EMBL/GenBank/DDBJ whole genome shotgun (WGS) entry which is preliminary data.</text>
</comment>
<feature type="region of interest" description="Disordered" evidence="5">
    <location>
        <begin position="2110"/>
        <end position="2174"/>
    </location>
</feature>
<feature type="compositionally biased region" description="Low complexity" evidence="5">
    <location>
        <begin position="2165"/>
        <end position="2174"/>
    </location>
</feature>
<feature type="region of interest" description="Disordered" evidence="5">
    <location>
        <begin position="1019"/>
        <end position="1043"/>
    </location>
</feature>
<dbReference type="Proteomes" id="UP000007151">
    <property type="component" value="Unassembled WGS sequence"/>
</dbReference>
<dbReference type="PANTHER" id="PTHR24379:SF121">
    <property type="entry name" value="C2H2-TYPE DOMAIN-CONTAINING PROTEIN"/>
    <property type="match status" value="1"/>
</dbReference>
<feature type="compositionally biased region" description="Basic and acidic residues" evidence="5">
    <location>
        <begin position="181"/>
        <end position="191"/>
    </location>
</feature>
<name>A0A212FMR9_DANPL</name>
<feature type="region of interest" description="Disordered" evidence="5">
    <location>
        <begin position="3144"/>
        <end position="3185"/>
    </location>
</feature>
<dbReference type="KEGG" id="dpl:KGM_207081"/>
<feature type="region of interest" description="Disordered" evidence="5">
    <location>
        <begin position="1894"/>
        <end position="1946"/>
    </location>
</feature>
<evidence type="ECO:0000256" key="3">
    <source>
        <dbReference type="ARBA" id="ARBA00022771"/>
    </source>
</evidence>
<dbReference type="eggNOG" id="KOG1721">
    <property type="taxonomic scope" value="Eukaryota"/>
</dbReference>
<feature type="compositionally biased region" description="Polar residues" evidence="5">
    <location>
        <begin position="1216"/>
        <end position="1225"/>
    </location>
</feature>
<evidence type="ECO:0000313" key="7">
    <source>
        <dbReference type="Proteomes" id="UP000007151"/>
    </source>
</evidence>
<dbReference type="EMBL" id="AGBW02007651">
    <property type="protein sequence ID" value="OWR55046.1"/>
    <property type="molecule type" value="Genomic_DNA"/>
</dbReference>
<feature type="compositionally biased region" description="Polar residues" evidence="5">
    <location>
        <begin position="2349"/>
        <end position="2374"/>
    </location>
</feature>
<protein>
    <submittedName>
        <fullName evidence="6">Uncharacterized protein</fullName>
    </submittedName>
</protein>
<feature type="region of interest" description="Disordered" evidence="5">
    <location>
        <begin position="1119"/>
        <end position="1173"/>
    </location>
</feature>
<keyword evidence="3" id="KW-0863">Zinc-finger</keyword>
<feature type="compositionally biased region" description="Basic and acidic residues" evidence="5">
    <location>
        <begin position="159"/>
        <end position="173"/>
    </location>
</feature>
<keyword evidence="1" id="KW-0479">Metal-binding</keyword>
<proteinExistence type="predicted"/>
<feature type="compositionally biased region" description="Polar residues" evidence="5">
    <location>
        <begin position="1156"/>
        <end position="1166"/>
    </location>
</feature>
<feature type="compositionally biased region" description="Basic and acidic residues" evidence="5">
    <location>
        <begin position="2020"/>
        <end position="2029"/>
    </location>
</feature>
<evidence type="ECO:0000256" key="4">
    <source>
        <dbReference type="ARBA" id="ARBA00022833"/>
    </source>
</evidence>
<keyword evidence="7" id="KW-1185">Reference proteome</keyword>
<feature type="region of interest" description="Disordered" evidence="5">
    <location>
        <begin position="2016"/>
        <end position="2037"/>
    </location>
</feature>
<dbReference type="InterPro" id="IPR013087">
    <property type="entry name" value="Znf_C2H2_type"/>
</dbReference>
<evidence type="ECO:0000256" key="5">
    <source>
        <dbReference type="SAM" id="MobiDB-lite"/>
    </source>
</evidence>
<feature type="compositionally biased region" description="Low complexity" evidence="5">
    <location>
        <begin position="2330"/>
        <end position="2341"/>
    </location>
</feature>
<feature type="compositionally biased region" description="Basic and acidic residues" evidence="5">
    <location>
        <begin position="2316"/>
        <end position="2329"/>
    </location>
</feature>
<dbReference type="GO" id="GO:0005634">
    <property type="term" value="C:nucleus"/>
    <property type="evidence" value="ECO:0007669"/>
    <property type="project" value="UniProtKB-ARBA"/>
</dbReference>
<feature type="compositionally biased region" description="Polar residues" evidence="5">
    <location>
        <begin position="1910"/>
        <end position="1929"/>
    </location>
</feature>
<feature type="compositionally biased region" description="Polar residues" evidence="5">
    <location>
        <begin position="453"/>
        <end position="466"/>
    </location>
</feature>
<evidence type="ECO:0000256" key="2">
    <source>
        <dbReference type="ARBA" id="ARBA00022737"/>
    </source>
</evidence>
<feature type="compositionally biased region" description="Low complexity" evidence="5">
    <location>
        <begin position="144"/>
        <end position="157"/>
    </location>
</feature>
<keyword evidence="2" id="KW-0677">Repeat</keyword>
<feature type="compositionally biased region" description="Basic and acidic residues" evidence="5">
    <location>
        <begin position="607"/>
        <end position="616"/>
    </location>
</feature>
<feature type="compositionally biased region" description="Polar residues" evidence="5">
    <location>
        <begin position="1185"/>
        <end position="1201"/>
    </location>
</feature>
<dbReference type="Gene3D" id="3.30.160.60">
    <property type="entry name" value="Classic Zinc Finger"/>
    <property type="match status" value="3"/>
</dbReference>
<reference evidence="6 7" key="1">
    <citation type="journal article" date="2011" name="Cell">
        <title>The monarch butterfly genome yields insights into long-distance migration.</title>
        <authorList>
            <person name="Zhan S."/>
            <person name="Merlin C."/>
            <person name="Boore J.L."/>
            <person name="Reppert S.M."/>
        </authorList>
    </citation>
    <scope>NUCLEOTIDE SEQUENCE [LARGE SCALE GENOMIC DNA]</scope>
    <source>
        <strain evidence="6">F-2</strain>
    </source>
</reference>
<dbReference type="InterPro" id="IPR048385">
    <property type="entry name" value="Med15_central"/>
</dbReference>